<dbReference type="AlphaFoldDB" id="M3EXL5"/>
<proteinExistence type="predicted"/>
<dbReference type="InterPro" id="IPR029058">
    <property type="entry name" value="AB_hydrolase_fold"/>
</dbReference>
<sequence>MIPIKKTLDEKICRDFYQRLKSAMPMNFFSAIRGFPFLIDYSGLKIPKQAHITEISLDLSGSVSLRTKVLENPGNSKKPVIYLQHGMSFKGIDDVRILALGNNLANRGFRVYLPELTEVKNLLIRSETISNIRASFLKIHALEKCPVSYISASFSAGMGFVALADSECQKVLNSALLIGSYSDFVKTLPFVLKNYEIESYAVNVMMYNYIHLIRSEPEGLKKYFLESALDNGLSRKEDSVQGPKVFLNLNEEDKNFLKRFLESSDFRNQLALEIKSIVPETFAKETSPAFFTDHFYRPCFLLHGDDDPVISPQESKDLRNLLLKNGNQKVSFLETSLLTHGDHRPFYSGLNEILPMAKFWGEYLNSVNLLF</sequence>
<reference evidence="1 2" key="1">
    <citation type="submission" date="2013-01" db="EMBL/GenBank/DDBJ databases">
        <authorList>
            <person name="Harkins D.M."/>
            <person name="Durkin A.S."/>
            <person name="Brinkac L.M."/>
            <person name="Haft D.H."/>
            <person name="Selengut J.D."/>
            <person name="Sanka R."/>
            <person name="DePew J."/>
            <person name="Purushe J."/>
            <person name="Hartskeerl R.A."/>
            <person name="Ahmed A."/>
            <person name="van der Linden H."/>
            <person name="Goris M.G.A."/>
            <person name="Vinetz J.M."/>
            <person name="Sutton G.G."/>
            <person name="Nierman W.C."/>
            <person name="Fouts D.E."/>
        </authorList>
    </citation>
    <scope>NUCLEOTIDE SEQUENCE [LARGE SCALE GENOMIC DNA]</scope>
    <source>
        <strain evidence="1 2">TE 1992</strain>
    </source>
</reference>
<evidence type="ECO:0008006" key="3">
    <source>
        <dbReference type="Google" id="ProtNLM"/>
    </source>
</evidence>
<dbReference type="Gene3D" id="3.40.50.1820">
    <property type="entry name" value="alpha/beta hydrolase"/>
    <property type="match status" value="1"/>
</dbReference>
<evidence type="ECO:0000313" key="1">
    <source>
        <dbReference type="EMBL" id="EMF42566.1"/>
    </source>
</evidence>
<dbReference type="SUPFAM" id="SSF53474">
    <property type="entry name" value="alpha/beta-Hydrolases"/>
    <property type="match status" value="1"/>
</dbReference>
<name>M3EXL5_LEPIR</name>
<dbReference type="Proteomes" id="UP000011754">
    <property type="component" value="Unassembled WGS sequence"/>
</dbReference>
<protein>
    <recommendedName>
        <fullName evidence="3">Alpha/beta hydrolase family protein</fullName>
    </recommendedName>
</protein>
<organism evidence="1 2">
    <name type="scientific">Leptospira interrogans serovar Lora str. TE 1992</name>
    <dbReference type="NCBI Taxonomy" id="1193028"/>
    <lineage>
        <taxon>Bacteria</taxon>
        <taxon>Pseudomonadati</taxon>
        <taxon>Spirochaetota</taxon>
        <taxon>Spirochaetia</taxon>
        <taxon>Leptospirales</taxon>
        <taxon>Leptospiraceae</taxon>
        <taxon>Leptospira</taxon>
    </lineage>
</organism>
<accession>M3EXL5</accession>
<dbReference type="EMBL" id="AKWW02000036">
    <property type="protein sequence ID" value="EMF42566.1"/>
    <property type="molecule type" value="Genomic_DNA"/>
</dbReference>
<evidence type="ECO:0000313" key="2">
    <source>
        <dbReference type="Proteomes" id="UP000011754"/>
    </source>
</evidence>
<comment type="caution">
    <text evidence="1">The sequence shown here is derived from an EMBL/GenBank/DDBJ whole genome shotgun (WGS) entry which is preliminary data.</text>
</comment>
<gene>
    <name evidence="1" type="ORF">LEP1GSC067_3789</name>
</gene>